<dbReference type="InterPro" id="IPR029044">
    <property type="entry name" value="Nucleotide-diphossugar_trans"/>
</dbReference>
<gene>
    <name evidence="18 20" type="primary">glmU</name>
    <name evidence="20" type="ORF">HH303_18665</name>
</gene>
<keyword evidence="13 18" id="KW-0012">Acyltransferase</keyword>
<proteinExistence type="inferred from homology"/>
<dbReference type="SUPFAM" id="SSF53448">
    <property type="entry name" value="Nucleotide-diphospho-sugar transferases"/>
    <property type="match status" value="1"/>
</dbReference>
<keyword evidence="21" id="KW-1185">Reference proteome</keyword>
<dbReference type="PANTHER" id="PTHR43584:SF3">
    <property type="entry name" value="BIFUNCTIONAL PROTEIN GLMU"/>
    <property type="match status" value="1"/>
</dbReference>
<dbReference type="InterPro" id="IPR038009">
    <property type="entry name" value="GlmU_C_LbH"/>
</dbReference>
<dbReference type="NCBIfam" id="NF010933">
    <property type="entry name" value="PRK14353.1"/>
    <property type="match status" value="1"/>
</dbReference>
<dbReference type="GO" id="GO:0008360">
    <property type="term" value="P:regulation of cell shape"/>
    <property type="evidence" value="ECO:0007669"/>
    <property type="project" value="UniProtKB-KW"/>
</dbReference>
<dbReference type="InterPro" id="IPR011004">
    <property type="entry name" value="Trimer_LpxA-like_sf"/>
</dbReference>
<accession>A0A7Y0HG39</accession>
<dbReference type="RefSeq" id="WP_169626917.1">
    <property type="nucleotide sequence ID" value="NZ_JABBNT010000006.1"/>
</dbReference>
<comment type="similarity">
    <text evidence="3 18">In the N-terminal section; belongs to the N-acetylglucosamine-1-phosphate uridyltransferase family.</text>
</comment>
<feature type="region of interest" description="N-acetyltransferase" evidence="18">
    <location>
        <begin position="252"/>
        <end position="451"/>
    </location>
</feature>
<dbReference type="GO" id="GO:0000287">
    <property type="term" value="F:magnesium ion binding"/>
    <property type="evidence" value="ECO:0007669"/>
    <property type="project" value="UniProtKB-UniRule"/>
</dbReference>
<feature type="binding site" evidence="18">
    <location>
        <begin position="79"/>
        <end position="80"/>
    </location>
    <ligand>
        <name>UDP-N-acetyl-alpha-D-glucosamine</name>
        <dbReference type="ChEBI" id="CHEBI:57705"/>
    </ligand>
</feature>
<comment type="function">
    <text evidence="17 18">Catalyzes the last two sequential reactions in the de novo biosynthetic pathway for UDP-N-acetylglucosamine (UDP-GlcNAc). The C-terminal domain catalyzes the transfer of acetyl group from acetyl coenzyme A to glucosamine-1-phosphate (GlcN-1-P) to produce N-acetylglucosamine-1-phosphate (GlcNAc-1-P), which is converted into UDP-GlcNAc by the transfer of uridine 5-monophosphate (from uridine 5-triphosphate), a reaction catalyzed by the N-terminal domain.</text>
</comment>
<feature type="binding site" evidence="18">
    <location>
        <position position="317"/>
    </location>
    <ligand>
        <name>UDP-N-acetyl-alpha-D-glucosamine</name>
        <dbReference type="ChEBI" id="CHEBI:57705"/>
    </ligand>
</feature>
<dbReference type="UniPathway" id="UPA00973"/>
<dbReference type="GO" id="GO:0071555">
    <property type="term" value="P:cell wall organization"/>
    <property type="evidence" value="ECO:0007669"/>
    <property type="project" value="UniProtKB-KW"/>
</dbReference>
<evidence type="ECO:0000256" key="6">
    <source>
        <dbReference type="ARBA" id="ARBA00022695"/>
    </source>
</evidence>
<feature type="binding site" evidence="18">
    <location>
        <begin position="370"/>
        <end position="371"/>
    </location>
    <ligand>
        <name>acetyl-CoA</name>
        <dbReference type="ChEBI" id="CHEBI:57288"/>
    </ligand>
</feature>
<evidence type="ECO:0000256" key="3">
    <source>
        <dbReference type="ARBA" id="ARBA00007947"/>
    </source>
</evidence>
<dbReference type="UniPathway" id="UPA00113">
    <property type="reaction ID" value="UER00532"/>
</dbReference>
<comment type="pathway">
    <text evidence="18">Nucleotide-sugar biosynthesis; UDP-N-acetyl-alpha-D-glucosamine biosynthesis; N-acetyl-alpha-D-glucosamine 1-phosphate from alpha-D-glucosamine 6-phosphate (route II): step 2/2.</text>
</comment>
<feature type="domain" description="MobA-like NTP transferase" evidence="19">
    <location>
        <begin position="8"/>
        <end position="141"/>
    </location>
</feature>
<dbReference type="GO" id="GO:0009245">
    <property type="term" value="P:lipid A biosynthetic process"/>
    <property type="evidence" value="ECO:0007669"/>
    <property type="project" value="UniProtKB-UniRule"/>
</dbReference>
<evidence type="ECO:0000256" key="9">
    <source>
        <dbReference type="ARBA" id="ARBA00022842"/>
    </source>
</evidence>
<dbReference type="GO" id="GO:0005737">
    <property type="term" value="C:cytoplasm"/>
    <property type="evidence" value="ECO:0007669"/>
    <property type="project" value="UniProtKB-SubCell"/>
</dbReference>
<feature type="binding site" evidence="18">
    <location>
        <position position="424"/>
    </location>
    <ligand>
        <name>acetyl-CoA</name>
        <dbReference type="ChEBI" id="CHEBI:57288"/>
    </ligand>
</feature>
<evidence type="ECO:0000256" key="7">
    <source>
        <dbReference type="ARBA" id="ARBA00022723"/>
    </source>
</evidence>
<evidence type="ECO:0000259" key="19">
    <source>
        <dbReference type="Pfam" id="PF12804"/>
    </source>
</evidence>
<evidence type="ECO:0000256" key="5">
    <source>
        <dbReference type="ARBA" id="ARBA00022679"/>
    </source>
</evidence>
<dbReference type="PROSITE" id="PS00101">
    <property type="entry name" value="HEXAPEP_TRANSFERASES"/>
    <property type="match status" value="2"/>
</dbReference>
<evidence type="ECO:0000256" key="18">
    <source>
        <dbReference type="HAMAP-Rule" id="MF_01631"/>
    </source>
</evidence>
<comment type="caution">
    <text evidence="18">Lacks conserved residue(s) required for the propagation of feature annotation.</text>
</comment>
<feature type="region of interest" description="Linker" evidence="18">
    <location>
        <begin position="231"/>
        <end position="251"/>
    </location>
</feature>
<dbReference type="GO" id="GO:0006048">
    <property type="term" value="P:UDP-N-acetylglucosamine biosynthetic process"/>
    <property type="evidence" value="ECO:0007669"/>
    <property type="project" value="UniProtKB-UniPathway"/>
</dbReference>
<feature type="binding site" evidence="18">
    <location>
        <position position="364"/>
    </location>
    <ligand>
        <name>acetyl-CoA</name>
        <dbReference type="ChEBI" id="CHEBI:57288"/>
    </ligand>
</feature>
<dbReference type="Pfam" id="PF12804">
    <property type="entry name" value="NTP_transf_3"/>
    <property type="match status" value="1"/>
</dbReference>
<evidence type="ECO:0000256" key="15">
    <source>
        <dbReference type="ARBA" id="ARBA00048247"/>
    </source>
</evidence>
<reference evidence="20 21" key="1">
    <citation type="submission" date="2020-04" db="EMBL/GenBank/DDBJ databases">
        <title>Rhodospirillaceae bacterium KN72 isolated from deep sea.</title>
        <authorList>
            <person name="Zhang D.-C."/>
        </authorList>
    </citation>
    <scope>NUCLEOTIDE SEQUENCE [LARGE SCALE GENOMIC DNA]</scope>
    <source>
        <strain evidence="20 21">KN72</strain>
    </source>
</reference>
<organism evidence="20 21">
    <name type="scientific">Pacificispira spongiicola</name>
    <dbReference type="NCBI Taxonomy" id="2729598"/>
    <lineage>
        <taxon>Bacteria</taxon>
        <taxon>Pseudomonadati</taxon>
        <taxon>Pseudomonadota</taxon>
        <taxon>Alphaproteobacteria</taxon>
        <taxon>Rhodospirillales</taxon>
        <taxon>Rhodospirillaceae</taxon>
        <taxon>Pacificispira</taxon>
    </lineage>
</organism>
<evidence type="ECO:0000256" key="4">
    <source>
        <dbReference type="ARBA" id="ARBA00022490"/>
    </source>
</evidence>
<dbReference type="Proteomes" id="UP000539372">
    <property type="component" value="Unassembled WGS sequence"/>
</dbReference>
<keyword evidence="5 18" id="KW-0808">Transferase</keyword>
<keyword evidence="8 18" id="KW-0677">Repeat</keyword>
<evidence type="ECO:0000256" key="8">
    <source>
        <dbReference type="ARBA" id="ARBA00022737"/>
    </source>
</evidence>
<feature type="binding site" evidence="18">
    <location>
        <position position="335"/>
    </location>
    <ligand>
        <name>UDP-N-acetyl-alpha-D-glucosamine</name>
        <dbReference type="ChEBI" id="CHEBI:57705"/>
    </ligand>
</feature>
<evidence type="ECO:0000313" key="20">
    <source>
        <dbReference type="EMBL" id="NMM46520.1"/>
    </source>
</evidence>
<evidence type="ECO:0000313" key="21">
    <source>
        <dbReference type="Proteomes" id="UP000539372"/>
    </source>
</evidence>
<feature type="binding site" evidence="18">
    <location>
        <position position="74"/>
    </location>
    <ligand>
        <name>UDP-N-acetyl-alpha-D-glucosamine</name>
        <dbReference type="ChEBI" id="CHEBI:57705"/>
    </ligand>
</feature>
<dbReference type="Gene3D" id="2.160.10.10">
    <property type="entry name" value="Hexapeptide repeat proteins"/>
    <property type="match status" value="1"/>
</dbReference>
<comment type="catalytic activity">
    <reaction evidence="15 18">
        <text>alpha-D-glucosamine 1-phosphate + acetyl-CoA = N-acetyl-alpha-D-glucosamine 1-phosphate + CoA + H(+)</text>
        <dbReference type="Rhea" id="RHEA:13725"/>
        <dbReference type="ChEBI" id="CHEBI:15378"/>
        <dbReference type="ChEBI" id="CHEBI:57287"/>
        <dbReference type="ChEBI" id="CHEBI:57288"/>
        <dbReference type="ChEBI" id="CHEBI:57776"/>
        <dbReference type="ChEBI" id="CHEBI:58516"/>
        <dbReference type="EC" id="2.3.1.157"/>
    </reaction>
</comment>
<comment type="pathway">
    <text evidence="18">Bacterial outer membrane biogenesis; LPS lipid A biosynthesis.</text>
</comment>
<evidence type="ECO:0000256" key="13">
    <source>
        <dbReference type="ARBA" id="ARBA00023315"/>
    </source>
</evidence>
<keyword evidence="10 18" id="KW-0133">Cell shape</keyword>
<dbReference type="CDD" id="cd02540">
    <property type="entry name" value="GT2_GlmU_N_bac"/>
    <property type="match status" value="1"/>
</dbReference>
<dbReference type="PANTHER" id="PTHR43584">
    <property type="entry name" value="NUCLEOTIDYL TRANSFERASE"/>
    <property type="match status" value="1"/>
</dbReference>
<keyword evidence="4 18" id="KW-0963">Cytoplasm</keyword>
<feature type="active site" description="Proton acceptor" evidence="18">
    <location>
        <position position="347"/>
    </location>
</feature>
<keyword evidence="9 18" id="KW-0460">Magnesium</keyword>
<evidence type="ECO:0000256" key="11">
    <source>
        <dbReference type="ARBA" id="ARBA00022984"/>
    </source>
</evidence>
<protein>
    <recommendedName>
        <fullName evidence="18">Bifunctional protein GlmU</fullName>
    </recommendedName>
    <domain>
        <recommendedName>
            <fullName evidence="18">UDP-N-acetylglucosamine pyrophosphorylase</fullName>
            <ecNumber evidence="18">2.7.7.23</ecNumber>
        </recommendedName>
        <alternativeName>
            <fullName evidence="18">N-acetylglucosamine-1-phosphate uridyltransferase</fullName>
        </alternativeName>
    </domain>
    <domain>
        <recommendedName>
            <fullName evidence="18">Glucosamine-1-phosphate N-acetyltransferase</fullName>
            <ecNumber evidence="18">2.3.1.157</ecNumber>
        </recommendedName>
    </domain>
</protein>
<dbReference type="EMBL" id="JABBNT010000006">
    <property type="protein sequence ID" value="NMM46520.1"/>
    <property type="molecule type" value="Genomic_DNA"/>
</dbReference>
<keyword evidence="6 18" id="KW-0548">Nucleotidyltransferase</keyword>
<comment type="caution">
    <text evidence="20">The sequence shown here is derived from an EMBL/GenBank/DDBJ whole genome shotgun (WGS) entry which is preliminary data.</text>
</comment>
<dbReference type="GO" id="GO:0000902">
    <property type="term" value="P:cell morphogenesis"/>
    <property type="evidence" value="ECO:0007669"/>
    <property type="project" value="UniProtKB-UniRule"/>
</dbReference>
<feature type="binding site" evidence="18">
    <location>
        <position position="105"/>
    </location>
    <ligand>
        <name>Mg(2+)</name>
        <dbReference type="ChEBI" id="CHEBI:18420"/>
    </ligand>
</feature>
<comment type="subcellular location">
    <subcellularLocation>
        <location evidence="1 18">Cytoplasm</location>
    </subcellularLocation>
</comment>
<evidence type="ECO:0000256" key="16">
    <source>
        <dbReference type="ARBA" id="ARBA00048493"/>
    </source>
</evidence>
<evidence type="ECO:0000256" key="1">
    <source>
        <dbReference type="ARBA" id="ARBA00004496"/>
    </source>
</evidence>
<evidence type="ECO:0000256" key="12">
    <source>
        <dbReference type="ARBA" id="ARBA00023268"/>
    </source>
</evidence>
<feature type="binding site" evidence="18">
    <location>
        <begin position="11"/>
        <end position="14"/>
    </location>
    <ligand>
        <name>UDP-N-acetyl-alpha-D-glucosamine</name>
        <dbReference type="ChEBI" id="CHEBI:57705"/>
    </ligand>
</feature>
<dbReference type="InterPro" id="IPR050065">
    <property type="entry name" value="GlmU-like"/>
</dbReference>
<dbReference type="GO" id="GO:0003977">
    <property type="term" value="F:UDP-N-acetylglucosamine diphosphorylase activity"/>
    <property type="evidence" value="ECO:0007669"/>
    <property type="project" value="UniProtKB-UniRule"/>
</dbReference>
<feature type="binding site" evidence="18">
    <location>
        <position position="407"/>
    </location>
    <ligand>
        <name>acetyl-CoA</name>
        <dbReference type="ChEBI" id="CHEBI:57288"/>
    </ligand>
</feature>
<feature type="binding site" evidence="18">
    <location>
        <position position="228"/>
    </location>
    <ligand>
        <name>UDP-N-acetyl-alpha-D-glucosamine</name>
        <dbReference type="ChEBI" id="CHEBI:57705"/>
    </ligand>
</feature>
<comment type="catalytic activity">
    <reaction evidence="16 18">
        <text>N-acetyl-alpha-D-glucosamine 1-phosphate + UTP + H(+) = UDP-N-acetyl-alpha-D-glucosamine + diphosphate</text>
        <dbReference type="Rhea" id="RHEA:13509"/>
        <dbReference type="ChEBI" id="CHEBI:15378"/>
        <dbReference type="ChEBI" id="CHEBI:33019"/>
        <dbReference type="ChEBI" id="CHEBI:46398"/>
        <dbReference type="ChEBI" id="CHEBI:57705"/>
        <dbReference type="ChEBI" id="CHEBI:57776"/>
        <dbReference type="EC" id="2.7.7.23"/>
    </reaction>
</comment>
<keyword evidence="12 18" id="KW-0511">Multifunctional enzyme</keyword>
<comment type="pathway">
    <text evidence="18">Nucleotide-sugar biosynthesis; UDP-N-acetyl-alpha-D-glucosamine biosynthesis; UDP-N-acetyl-alpha-D-glucosamine from N-acetyl-alpha-D-glucosamine 1-phosphate: step 1/1.</text>
</comment>
<comment type="similarity">
    <text evidence="2 18">In the C-terminal section; belongs to the transferase hexapeptide repeat family.</text>
</comment>
<dbReference type="InterPro" id="IPR005882">
    <property type="entry name" value="Bifunctional_GlmU"/>
</dbReference>
<name>A0A7Y0HG39_9PROT</name>
<feature type="binding site" evidence="18">
    <location>
        <position position="228"/>
    </location>
    <ligand>
        <name>Mg(2+)</name>
        <dbReference type="ChEBI" id="CHEBI:18420"/>
    </ligand>
</feature>
<feature type="binding site" evidence="18">
    <location>
        <position position="141"/>
    </location>
    <ligand>
        <name>UDP-N-acetyl-alpha-D-glucosamine</name>
        <dbReference type="ChEBI" id="CHEBI:57705"/>
    </ligand>
</feature>
<dbReference type="InterPro" id="IPR018357">
    <property type="entry name" value="Hexapep_transf_CS"/>
</dbReference>
<feature type="binding site" evidence="18">
    <location>
        <position position="25"/>
    </location>
    <ligand>
        <name>UDP-N-acetyl-alpha-D-glucosamine</name>
        <dbReference type="ChEBI" id="CHEBI:57705"/>
    </ligand>
</feature>
<dbReference type="InterPro" id="IPR001451">
    <property type="entry name" value="Hexapep"/>
</dbReference>
<dbReference type="Gene3D" id="3.90.550.10">
    <property type="entry name" value="Spore Coat Polysaccharide Biosynthesis Protein SpsA, Chain A"/>
    <property type="match status" value="1"/>
</dbReference>
<keyword evidence="11 18" id="KW-0573">Peptidoglycan synthesis</keyword>
<dbReference type="GO" id="GO:0019134">
    <property type="term" value="F:glucosamine-1-phosphate N-acetyltransferase activity"/>
    <property type="evidence" value="ECO:0007669"/>
    <property type="project" value="UniProtKB-UniRule"/>
</dbReference>
<feature type="binding site" evidence="18">
    <location>
        <position position="350"/>
    </location>
    <ligand>
        <name>UDP-N-acetyl-alpha-D-glucosamine</name>
        <dbReference type="ChEBI" id="CHEBI:57705"/>
    </ligand>
</feature>
<keyword evidence="7 18" id="KW-0479">Metal-binding</keyword>
<dbReference type="EC" id="2.7.7.23" evidence="18"/>
<comment type="cofactor">
    <cofactor evidence="18">
        <name>Mg(2+)</name>
        <dbReference type="ChEBI" id="CHEBI:18420"/>
    </cofactor>
    <text evidence="18">Binds 1 Mg(2+) ion per subunit.</text>
</comment>
<feature type="binding site" evidence="18">
    <location>
        <position position="171"/>
    </location>
    <ligand>
        <name>UDP-N-acetyl-alpha-D-glucosamine</name>
        <dbReference type="ChEBI" id="CHEBI:57705"/>
    </ligand>
</feature>
<feature type="binding site" evidence="18">
    <location>
        <position position="389"/>
    </location>
    <ligand>
        <name>acetyl-CoA</name>
        <dbReference type="ChEBI" id="CHEBI:57288"/>
    </ligand>
</feature>
<dbReference type="NCBIfam" id="TIGR01173">
    <property type="entry name" value="glmU"/>
    <property type="match status" value="1"/>
</dbReference>
<dbReference type="GO" id="GO:0009252">
    <property type="term" value="P:peptidoglycan biosynthetic process"/>
    <property type="evidence" value="ECO:0007669"/>
    <property type="project" value="UniProtKB-UniRule"/>
</dbReference>
<dbReference type="InterPro" id="IPR025877">
    <property type="entry name" value="MobA-like_NTP_Trfase"/>
</dbReference>
<evidence type="ECO:0000256" key="14">
    <source>
        <dbReference type="ARBA" id="ARBA00023316"/>
    </source>
</evidence>
<evidence type="ECO:0000256" key="2">
    <source>
        <dbReference type="ARBA" id="ARBA00007707"/>
    </source>
</evidence>
<comment type="subunit">
    <text evidence="18">Homotrimer.</text>
</comment>
<dbReference type="Pfam" id="PF00132">
    <property type="entry name" value="Hexapep"/>
    <property type="match status" value="3"/>
</dbReference>
<feature type="region of interest" description="Pyrophosphorylase" evidence="18">
    <location>
        <begin position="1"/>
        <end position="230"/>
    </location>
</feature>
<dbReference type="AlphaFoldDB" id="A0A7Y0HG39"/>
<feature type="binding site" evidence="18">
    <location>
        <position position="361"/>
    </location>
    <ligand>
        <name>UDP-N-acetyl-alpha-D-glucosamine</name>
        <dbReference type="ChEBI" id="CHEBI:57705"/>
    </ligand>
</feature>
<evidence type="ECO:0000256" key="17">
    <source>
        <dbReference type="ARBA" id="ARBA00049628"/>
    </source>
</evidence>
<evidence type="ECO:0000256" key="10">
    <source>
        <dbReference type="ARBA" id="ARBA00022960"/>
    </source>
</evidence>
<dbReference type="SUPFAM" id="SSF51161">
    <property type="entry name" value="Trimeric LpxA-like enzymes"/>
    <property type="match status" value="1"/>
</dbReference>
<dbReference type="CDD" id="cd03353">
    <property type="entry name" value="LbH_GlmU_C"/>
    <property type="match status" value="1"/>
</dbReference>
<feature type="binding site" evidence="18">
    <location>
        <position position="156"/>
    </location>
    <ligand>
        <name>UDP-N-acetyl-alpha-D-glucosamine</name>
        <dbReference type="ChEBI" id="CHEBI:57705"/>
    </ligand>
</feature>
<dbReference type="EC" id="2.3.1.157" evidence="18"/>
<dbReference type="GO" id="GO:0016020">
    <property type="term" value="C:membrane"/>
    <property type="evidence" value="ECO:0007669"/>
    <property type="project" value="GOC"/>
</dbReference>
<keyword evidence="14 18" id="KW-0961">Cell wall biogenesis/degradation</keyword>
<sequence length="451" mass="46886">MPKQPVAAVILAAGMGTRMKSDLPKVLHEVGGKPLVGHALASVQGLDPQRIAVVVGPETDAVAKAVAPVPTTVQVDRLGTADALKQARDLLVGFDEGTVVVSFGDSPFIRTETVARMVAAREEGAHVVVLGFEPEDPAAYGRLVTDADGGLEAIVEFKDADAATRAIRLCNSGVMAISAAHLFALVDRIGNDNAKGEYYLTDIVAVARGDGLTCRYILAEESELMGINSRTDLAAAEAFWQDRARRAAMDGGATLRDPASTFFSWDTVLGRDVVVEPNVVFGPGVTVEDGVTIKAFSHFEGCILRAGATVGPFARIRPGADIGEGAKIGNFVEVKNAVFAKGAKANHLSYIGDADVGAAANIGAGTITCNYDGYLKHRTKIGEEAFIGSNSSLVAPVSIGDRANVGAGSTITKDVAADALAVARGEQRVLEGVAAKLRARLKAAKAALKKS</sequence>
<dbReference type="HAMAP" id="MF_01631">
    <property type="entry name" value="GlmU"/>
    <property type="match status" value="1"/>
</dbReference>